<evidence type="ECO:0000256" key="2">
    <source>
        <dbReference type="ARBA" id="ARBA00004236"/>
    </source>
</evidence>
<dbReference type="InterPro" id="IPR035965">
    <property type="entry name" value="PAS-like_dom_sf"/>
</dbReference>
<dbReference type="SUPFAM" id="SSF55874">
    <property type="entry name" value="ATPase domain of HSP90 chaperone/DNA topoisomerase II/histidine kinase"/>
    <property type="match status" value="1"/>
</dbReference>
<dbReference type="Gene3D" id="3.30.450.20">
    <property type="entry name" value="PAS domain"/>
    <property type="match status" value="1"/>
</dbReference>
<evidence type="ECO:0000259" key="11">
    <source>
        <dbReference type="PROSITE" id="PS50113"/>
    </source>
</evidence>
<feature type="transmembrane region" description="Helical" evidence="9">
    <location>
        <begin position="201"/>
        <end position="227"/>
    </location>
</feature>
<dbReference type="InterPro" id="IPR000014">
    <property type="entry name" value="PAS"/>
</dbReference>
<dbReference type="Gene3D" id="1.10.287.130">
    <property type="match status" value="1"/>
</dbReference>
<dbReference type="InterPro" id="IPR004358">
    <property type="entry name" value="Sig_transdc_His_kin-like_C"/>
</dbReference>
<dbReference type="PANTHER" id="PTHR43711">
    <property type="entry name" value="TWO-COMPONENT HISTIDINE KINASE"/>
    <property type="match status" value="1"/>
</dbReference>
<dbReference type="CDD" id="cd00130">
    <property type="entry name" value="PAS"/>
    <property type="match status" value="1"/>
</dbReference>
<evidence type="ECO:0000256" key="8">
    <source>
        <dbReference type="SAM" id="MobiDB-lite"/>
    </source>
</evidence>
<feature type="transmembrane region" description="Helical" evidence="9">
    <location>
        <begin position="92"/>
        <end position="111"/>
    </location>
</feature>
<comment type="catalytic activity">
    <reaction evidence="1">
        <text>ATP + protein L-histidine = ADP + protein N-phospho-L-histidine.</text>
        <dbReference type="EC" id="2.7.13.3"/>
    </reaction>
</comment>
<dbReference type="Gene3D" id="3.30.565.10">
    <property type="entry name" value="Histidine kinase-like ATPase, C-terminal domain"/>
    <property type="match status" value="1"/>
</dbReference>
<evidence type="ECO:0000256" key="3">
    <source>
        <dbReference type="ARBA" id="ARBA00012438"/>
    </source>
</evidence>
<feature type="transmembrane region" description="Helical" evidence="9">
    <location>
        <begin position="270"/>
        <end position="293"/>
    </location>
</feature>
<dbReference type="SMART" id="SM00387">
    <property type="entry name" value="HATPase_c"/>
    <property type="match status" value="1"/>
</dbReference>
<protein>
    <recommendedName>
        <fullName evidence="3">histidine kinase</fullName>
        <ecNumber evidence="3">2.7.13.3</ecNumber>
    </recommendedName>
</protein>
<keyword evidence="13" id="KW-1185">Reference proteome</keyword>
<dbReference type="CDD" id="cd00082">
    <property type="entry name" value="HisKA"/>
    <property type="match status" value="1"/>
</dbReference>
<feature type="transmembrane region" description="Helical" evidence="9">
    <location>
        <begin position="239"/>
        <end position="258"/>
    </location>
</feature>
<dbReference type="SUPFAM" id="SSF55785">
    <property type="entry name" value="PYP-like sensor domain (PAS domain)"/>
    <property type="match status" value="1"/>
</dbReference>
<dbReference type="InterPro" id="IPR036890">
    <property type="entry name" value="HATPase_C_sf"/>
</dbReference>
<evidence type="ECO:0000256" key="4">
    <source>
        <dbReference type="ARBA" id="ARBA00022553"/>
    </source>
</evidence>
<dbReference type="RefSeq" id="WP_343918262.1">
    <property type="nucleotide sequence ID" value="NZ_BAAAJT010000002.1"/>
</dbReference>
<feature type="transmembrane region" description="Helical" evidence="9">
    <location>
        <begin position="21"/>
        <end position="41"/>
    </location>
</feature>
<feature type="transmembrane region" description="Helical" evidence="9">
    <location>
        <begin position="131"/>
        <end position="154"/>
    </location>
</feature>
<feature type="transmembrane region" description="Helical" evidence="9">
    <location>
        <begin position="160"/>
        <end position="181"/>
    </location>
</feature>
<feature type="domain" description="PAC" evidence="11">
    <location>
        <begin position="393"/>
        <end position="445"/>
    </location>
</feature>
<dbReference type="PROSITE" id="PS50113">
    <property type="entry name" value="PAC"/>
    <property type="match status" value="1"/>
</dbReference>
<accession>A0ABW4TP73</accession>
<evidence type="ECO:0000256" key="1">
    <source>
        <dbReference type="ARBA" id="ARBA00000085"/>
    </source>
</evidence>
<sequence>MSRPVAVRSRASELGSVARRRLPALLLVLVAVSSLLLLLGLHTVNQIPVAWPAAGLLTGLLLVTDQHRGVHLALGGLLLVTARLLADPDVISAIGFSAATVAGALVTWNRLRRGLVRRRVGLVEEGDVSRLIAAASQGAMTAATIVVVTVAISPSGGSPWLAGVAVLGTHAASQLILVPLFARGPSFAPLASRRERGVQIVLTLGVTAALFSYAAAPPLVFAVMPMFAWLAFRGTLREASLLLVGVAAIASIATALRLGPVHDLATRYDIAPELVIGFLALFLVDCALLLLPLSVMTTQQRMSAARARAGQQTLQRLVDAATGSAVLYVDLDGVVRVFNPGAEAVFVRGSDEVVGSPADLLFADAELLRQAARMGTAPIFAEICAAAVVAGDERQPWHFQRPDGELRSMLLTLTSVSDEHGEAAGYLCVGEDVTEREAVHKALVEAVERLTELERVKADFVATVSHELRTPLTSMIGYLELLDDGEVGDLTSAQRTLTDRVQRNSRRLLLLVEDLLLLSQIEDRQLTMQPRSLDLRAHVTASLESMSTILGGRDLEVVSRLPQVPVTLEGDPDQLERMLVNLLSNAVKFTPDGGRVELVVSETTDSVELTVLDTGMGIPEAEQDQLFTRFFRASSASAQAIQGAGLGLTIVRTVVEAHGGHVTVSSSEGVGTTVSVSLPRTLSVDRSADRPVADQPQSATPYNRSPASPSPGTM</sequence>
<keyword evidence="9" id="KW-0812">Transmembrane</keyword>
<feature type="transmembrane region" description="Helical" evidence="9">
    <location>
        <begin position="70"/>
        <end position="86"/>
    </location>
</feature>
<dbReference type="Pfam" id="PF00512">
    <property type="entry name" value="HisKA"/>
    <property type="match status" value="1"/>
</dbReference>
<feature type="domain" description="Histidine kinase" evidence="10">
    <location>
        <begin position="463"/>
        <end position="682"/>
    </location>
</feature>
<dbReference type="InterPro" id="IPR005467">
    <property type="entry name" value="His_kinase_dom"/>
</dbReference>
<proteinExistence type="predicted"/>
<dbReference type="PANTHER" id="PTHR43711:SF31">
    <property type="entry name" value="HISTIDINE KINASE"/>
    <property type="match status" value="1"/>
</dbReference>
<reference evidence="13" key="1">
    <citation type="journal article" date="2019" name="Int. J. Syst. Evol. Microbiol.">
        <title>The Global Catalogue of Microorganisms (GCM) 10K type strain sequencing project: providing services to taxonomists for standard genome sequencing and annotation.</title>
        <authorList>
            <consortium name="The Broad Institute Genomics Platform"/>
            <consortium name="The Broad Institute Genome Sequencing Center for Infectious Disease"/>
            <person name="Wu L."/>
            <person name="Ma J."/>
        </authorList>
    </citation>
    <scope>NUCLEOTIDE SEQUENCE [LARGE SCALE GENOMIC DNA]</scope>
    <source>
        <strain evidence="13">CGMCC 1.12477</strain>
    </source>
</reference>
<feature type="region of interest" description="Disordered" evidence="8">
    <location>
        <begin position="681"/>
        <end position="714"/>
    </location>
</feature>
<evidence type="ECO:0000313" key="12">
    <source>
        <dbReference type="EMBL" id="MFD1947299.1"/>
    </source>
</evidence>
<dbReference type="CDD" id="cd00075">
    <property type="entry name" value="HATPase"/>
    <property type="match status" value="1"/>
</dbReference>
<dbReference type="PROSITE" id="PS50109">
    <property type="entry name" value="HIS_KIN"/>
    <property type="match status" value="1"/>
</dbReference>
<dbReference type="Pfam" id="PF02518">
    <property type="entry name" value="HATPase_c"/>
    <property type="match status" value="1"/>
</dbReference>
<evidence type="ECO:0000256" key="5">
    <source>
        <dbReference type="ARBA" id="ARBA00022679"/>
    </source>
</evidence>
<dbReference type="InterPro" id="IPR013656">
    <property type="entry name" value="PAS_4"/>
</dbReference>
<feature type="transmembrane region" description="Helical" evidence="9">
    <location>
        <begin position="47"/>
        <end position="63"/>
    </location>
</feature>
<evidence type="ECO:0000259" key="10">
    <source>
        <dbReference type="PROSITE" id="PS50109"/>
    </source>
</evidence>
<dbReference type="EMBL" id="JBHUGD010000003">
    <property type="protein sequence ID" value="MFD1947299.1"/>
    <property type="molecule type" value="Genomic_DNA"/>
</dbReference>
<dbReference type="InterPro" id="IPR001610">
    <property type="entry name" value="PAC"/>
</dbReference>
<keyword evidence="12" id="KW-0067">ATP-binding</keyword>
<keyword evidence="9" id="KW-0472">Membrane</keyword>
<keyword evidence="7" id="KW-0902">Two-component regulatory system</keyword>
<dbReference type="InterPro" id="IPR003661">
    <property type="entry name" value="HisK_dim/P_dom"/>
</dbReference>
<keyword evidence="6" id="KW-0418">Kinase</keyword>
<dbReference type="GO" id="GO:0005524">
    <property type="term" value="F:ATP binding"/>
    <property type="evidence" value="ECO:0007669"/>
    <property type="project" value="UniProtKB-KW"/>
</dbReference>
<dbReference type="InterPro" id="IPR050736">
    <property type="entry name" value="Sensor_HK_Regulatory"/>
</dbReference>
<evidence type="ECO:0000256" key="9">
    <source>
        <dbReference type="SAM" id="Phobius"/>
    </source>
</evidence>
<dbReference type="SMART" id="SM00086">
    <property type="entry name" value="PAC"/>
    <property type="match status" value="1"/>
</dbReference>
<name>A0ABW4TP73_9ACTN</name>
<dbReference type="InterPro" id="IPR003594">
    <property type="entry name" value="HATPase_dom"/>
</dbReference>
<dbReference type="NCBIfam" id="TIGR00229">
    <property type="entry name" value="sensory_box"/>
    <property type="match status" value="1"/>
</dbReference>
<organism evidence="12 13">
    <name type="scientific">Nocardioides aestuarii</name>
    <dbReference type="NCBI Taxonomy" id="252231"/>
    <lineage>
        <taxon>Bacteria</taxon>
        <taxon>Bacillati</taxon>
        <taxon>Actinomycetota</taxon>
        <taxon>Actinomycetes</taxon>
        <taxon>Propionibacteriales</taxon>
        <taxon>Nocardioidaceae</taxon>
        <taxon>Nocardioides</taxon>
    </lineage>
</organism>
<dbReference type="EC" id="2.7.13.3" evidence="3"/>
<gene>
    <name evidence="12" type="ORF">ACFSDE_10890</name>
</gene>
<keyword evidence="12" id="KW-0547">Nucleotide-binding</keyword>
<keyword evidence="5" id="KW-0808">Transferase</keyword>
<dbReference type="InterPro" id="IPR036097">
    <property type="entry name" value="HisK_dim/P_sf"/>
</dbReference>
<evidence type="ECO:0000313" key="13">
    <source>
        <dbReference type="Proteomes" id="UP001597351"/>
    </source>
</evidence>
<dbReference type="PRINTS" id="PR00344">
    <property type="entry name" value="BCTRLSENSOR"/>
</dbReference>
<comment type="caution">
    <text evidence="12">The sequence shown here is derived from an EMBL/GenBank/DDBJ whole genome shotgun (WGS) entry which is preliminary data.</text>
</comment>
<comment type="subcellular location">
    <subcellularLocation>
        <location evidence="2">Cell membrane</location>
    </subcellularLocation>
</comment>
<evidence type="ECO:0000256" key="6">
    <source>
        <dbReference type="ARBA" id="ARBA00022777"/>
    </source>
</evidence>
<keyword evidence="4" id="KW-0597">Phosphoprotein</keyword>
<evidence type="ECO:0000256" key="7">
    <source>
        <dbReference type="ARBA" id="ARBA00023012"/>
    </source>
</evidence>
<dbReference type="InterPro" id="IPR000700">
    <property type="entry name" value="PAS-assoc_C"/>
</dbReference>
<feature type="compositionally biased region" description="Polar residues" evidence="8">
    <location>
        <begin position="695"/>
        <end position="714"/>
    </location>
</feature>
<keyword evidence="9" id="KW-1133">Transmembrane helix</keyword>
<dbReference type="SUPFAM" id="SSF47384">
    <property type="entry name" value="Homodimeric domain of signal transducing histidine kinase"/>
    <property type="match status" value="1"/>
</dbReference>
<dbReference type="Pfam" id="PF08448">
    <property type="entry name" value="PAS_4"/>
    <property type="match status" value="1"/>
</dbReference>
<dbReference type="Proteomes" id="UP001597351">
    <property type="component" value="Unassembled WGS sequence"/>
</dbReference>
<dbReference type="SMART" id="SM00388">
    <property type="entry name" value="HisKA"/>
    <property type="match status" value="1"/>
</dbReference>